<sequence length="93" mass="10072">NNPYIKRLTKPVQLVNHSDSVVFISDNDKEEGKEVTGGGGLSDKVSLYKGDITVLEVDAIVNAGKDTAWGPHGCKVVIGCPLVLRLRKCSFFI</sequence>
<name>A0A673BS35_9TELE</name>
<evidence type="ECO:0000313" key="2">
    <source>
        <dbReference type="Proteomes" id="UP000472271"/>
    </source>
</evidence>
<protein>
    <submittedName>
        <fullName evidence="1">Mono-ADP ribosylhydrolase 2</fullName>
    </submittedName>
</protein>
<evidence type="ECO:0000313" key="1">
    <source>
        <dbReference type="Ensembl" id="ENSSORP00005043023.1"/>
    </source>
</evidence>
<reference evidence="1" key="3">
    <citation type="submission" date="2025-09" db="UniProtKB">
        <authorList>
            <consortium name="Ensembl"/>
        </authorList>
    </citation>
    <scope>IDENTIFICATION</scope>
</reference>
<dbReference type="AlphaFoldDB" id="A0A673BS35"/>
<proteinExistence type="predicted"/>
<gene>
    <name evidence="1" type="primary">macrod2</name>
</gene>
<keyword evidence="2" id="KW-1185">Reference proteome</keyword>
<reference evidence="1" key="1">
    <citation type="submission" date="2019-06" db="EMBL/GenBank/DDBJ databases">
        <authorList>
            <consortium name="Wellcome Sanger Institute Data Sharing"/>
        </authorList>
    </citation>
    <scope>NUCLEOTIDE SEQUENCE [LARGE SCALE GENOMIC DNA]</scope>
</reference>
<dbReference type="InterPro" id="IPR043472">
    <property type="entry name" value="Macro_dom-like"/>
</dbReference>
<reference evidence="1" key="2">
    <citation type="submission" date="2025-08" db="UniProtKB">
        <authorList>
            <consortium name="Ensembl"/>
        </authorList>
    </citation>
    <scope>IDENTIFICATION</scope>
</reference>
<dbReference type="Proteomes" id="UP000472271">
    <property type="component" value="Chromosome 15"/>
</dbReference>
<organism evidence="1 2">
    <name type="scientific">Sphaeramia orbicularis</name>
    <name type="common">orbiculate cardinalfish</name>
    <dbReference type="NCBI Taxonomy" id="375764"/>
    <lineage>
        <taxon>Eukaryota</taxon>
        <taxon>Metazoa</taxon>
        <taxon>Chordata</taxon>
        <taxon>Craniata</taxon>
        <taxon>Vertebrata</taxon>
        <taxon>Euteleostomi</taxon>
        <taxon>Actinopterygii</taxon>
        <taxon>Neopterygii</taxon>
        <taxon>Teleostei</taxon>
        <taxon>Neoteleostei</taxon>
        <taxon>Acanthomorphata</taxon>
        <taxon>Gobiaria</taxon>
        <taxon>Kurtiformes</taxon>
        <taxon>Apogonoidei</taxon>
        <taxon>Apogonidae</taxon>
        <taxon>Apogoninae</taxon>
        <taxon>Sphaeramia</taxon>
    </lineage>
</organism>
<accession>A0A673BS35</accession>
<dbReference type="Gene3D" id="3.40.220.10">
    <property type="entry name" value="Leucine Aminopeptidase, subunit E, domain 1"/>
    <property type="match status" value="1"/>
</dbReference>
<dbReference type="SUPFAM" id="SSF52949">
    <property type="entry name" value="Macro domain-like"/>
    <property type="match status" value="1"/>
</dbReference>
<dbReference type="Ensembl" id="ENSSORT00005044113.1">
    <property type="protein sequence ID" value="ENSSORP00005043023.1"/>
    <property type="gene ID" value="ENSSORG00005019898.1"/>
</dbReference>